<accession>A0A4Q5A1W2</accession>
<feature type="transmembrane region" description="Helical" evidence="1">
    <location>
        <begin position="6"/>
        <end position="22"/>
    </location>
</feature>
<keyword evidence="1" id="KW-0472">Membrane</keyword>
<gene>
    <name evidence="2" type="ORF">PG2093B_0570</name>
</gene>
<organism evidence="2 3">
    <name type="scientific">Bifidobacterium pseudolongum subsp. globosum</name>
    <dbReference type="NCBI Taxonomy" id="1690"/>
    <lineage>
        <taxon>Bacteria</taxon>
        <taxon>Bacillati</taxon>
        <taxon>Actinomycetota</taxon>
        <taxon>Actinomycetes</taxon>
        <taxon>Bifidobacteriales</taxon>
        <taxon>Bifidobacteriaceae</taxon>
        <taxon>Bifidobacterium</taxon>
    </lineage>
</organism>
<feature type="transmembrane region" description="Helical" evidence="1">
    <location>
        <begin position="29"/>
        <end position="52"/>
    </location>
</feature>
<keyword evidence="1" id="KW-1133">Transmembrane helix</keyword>
<protein>
    <submittedName>
        <fullName evidence="2">Uncharacterized protein</fullName>
    </submittedName>
</protein>
<feature type="transmembrane region" description="Helical" evidence="1">
    <location>
        <begin position="106"/>
        <end position="125"/>
    </location>
</feature>
<dbReference type="RefSeq" id="WP_129897147.1">
    <property type="nucleotide sequence ID" value="NZ_RYUH01000009.1"/>
</dbReference>
<evidence type="ECO:0000313" key="3">
    <source>
        <dbReference type="Proteomes" id="UP000292568"/>
    </source>
</evidence>
<evidence type="ECO:0000256" key="1">
    <source>
        <dbReference type="SAM" id="Phobius"/>
    </source>
</evidence>
<comment type="caution">
    <text evidence="2">The sequence shown here is derived from an EMBL/GenBank/DDBJ whole genome shotgun (WGS) entry which is preliminary data.</text>
</comment>
<dbReference type="AlphaFoldDB" id="A0A4Q5A1W2"/>
<proteinExistence type="predicted"/>
<feature type="transmembrane region" description="Helical" evidence="1">
    <location>
        <begin position="64"/>
        <end position="85"/>
    </location>
</feature>
<dbReference type="Proteomes" id="UP000292568">
    <property type="component" value="Unassembled WGS sequence"/>
</dbReference>
<name>A0A4Q5A1W2_9BIFI</name>
<dbReference type="EMBL" id="RYUH01000009">
    <property type="protein sequence ID" value="RYQ10968.1"/>
    <property type="molecule type" value="Genomic_DNA"/>
</dbReference>
<keyword evidence="1" id="KW-0812">Transmembrane</keyword>
<reference evidence="2 3" key="1">
    <citation type="submission" date="2018-12" db="EMBL/GenBank/DDBJ databases">
        <title>Unveiling genomic diversity among members of the Bifidobacterium pseudolongum species, a widely distributed gut commensal of the animal kingdom.</title>
        <authorList>
            <person name="Lugli G.A."/>
            <person name="Duranti S."/>
            <person name="Albert K."/>
            <person name="Mancabelli L."/>
            <person name="Napoli S."/>
            <person name="Viappiani A."/>
            <person name="Anzalone R."/>
            <person name="Longhi G."/>
            <person name="Milani C."/>
            <person name="Turroni F."/>
            <person name="Alessandri G."/>
            <person name="Sela D.A."/>
            <person name="Van Sinderen D."/>
            <person name="Ventura M."/>
        </authorList>
    </citation>
    <scope>NUCLEOTIDE SEQUENCE [LARGE SCALE GENOMIC DNA]</scope>
    <source>
        <strain evidence="2 3">2093B</strain>
    </source>
</reference>
<evidence type="ECO:0000313" key="2">
    <source>
        <dbReference type="EMBL" id="RYQ10968.1"/>
    </source>
</evidence>
<sequence length="717" mass="80529">MGWVYALEAAVTVALMVLIFRRRRDHPGIMLIVMYVICVLTSLMAVYTVWGAEYGHNVAAWMHAVPWAVVNAITIFMGGGDFDFAPAFANNPYVGPVSMAYECSRLCALFTLGTVIVSLFTGAMMDRLRVMFRIGRCRSVIRVHFPEHTDVSQINDFVKTLEGKTDDDTLVSINRPSYYQEEDLGRKVKNLVFQESIVHRAARKAQEVVDIRFGETGVSVDTRLRVEADSKVVPRHGGEQRDTGVKHDVIMMDYDDMVARDYIARVFIPEETRRIKGYSLDEIGDLRAIKPTKVLIIGDLAGLGGQILRRVVMNSQRPSEAESHATFRLGQSADNPSDVFPDITFCTFRKDETLGAYRGRYPMLDEFASIKYLDCGAESEELYTVLKESLEDGNPFDYVVVAGSDTIENSHVARDIRFYLVSHMKASDAEKQCGWPNIAAYAEEESLLAAVQGADVHNAKPAPSASRGKAGAAGQSESAGIQTADIKYFGSRSQLYALDGLKNGDMDHDARLINAFYCVEGGKYGKEEQWDDLIEEVKGKECEQWNGVSQFDRNSSRASAEFIEVQNAWRERLLDIEGKKNVDLRIMQLEHLRWCAFLAAMGFTPMSDDTCEKRFNMAHEGNAYWRNSFGTPEKVRKDSVKDCMKFARADTPDCLNSSYEHICLTPWDNLDHASTICNKLDGKKTCTYDFKKNDYVVLSLLEFIKHAQTQGVTAKDV</sequence>